<evidence type="ECO:0000256" key="4">
    <source>
        <dbReference type="ARBA" id="ARBA00023163"/>
    </source>
</evidence>
<dbReference type="PANTHER" id="PTHR43214:SF43">
    <property type="entry name" value="TWO-COMPONENT RESPONSE REGULATOR"/>
    <property type="match status" value="1"/>
</dbReference>
<dbReference type="Gene3D" id="3.40.50.2300">
    <property type="match status" value="1"/>
</dbReference>
<proteinExistence type="predicted"/>
<protein>
    <submittedName>
        <fullName evidence="9">DNA-binding response regulator</fullName>
    </submittedName>
</protein>
<name>A0A329M166_9BACL</name>
<evidence type="ECO:0000256" key="1">
    <source>
        <dbReference type="ARBA" id="ARBA00022553"/>
    </source>
</evidence>
<gene>
    <name evidence="9" type="ORF">DQG23_34540</name>
</gene>
<dbReference type="OrthoDB" id="192836at2"/>
<feature type="modified residue" description="4-aspartylphosphate" evidence="5">
    <location>
        <position position="56"/>
    </location>
</feature>
<dbReference type="GO" id="GO:0000160">
    <property type="term" value="P:phosphorelay signal transduction system"/>
    <property type="evidence" value="ECO:0007669"/>
    <property type="project" value="InterPro"/>
</dbReference>
<dbReference type="Pfam" id="PF00072">
    <property type="entry name" value="Response_reg"/>
    <property type="match status" value="1"/>
</dbReference>
<dbReference type="PANTHER" id="PTHR43214">
    <property type="entry name" value="TWO-COMPONENT RESPONSE REGULATOR"/>
    <property type="match status" value="1"/>
</dbReference>
<organism evidence="9 10">
    <name type="scientific">Paenibacillus contaminans</name>
    <dbReference type="NCBI Taxonomy" id="450362"/>
    <lineage>
        <taxon>Bacteria</taxon>
        <taxon>Bacillati</taxon>
        <taxon>Bacillota</taxon>
        <taxon>Bacilli</taxon>
        <taxon>Bacillales</taxon>
        <taxon>Paenibacillaceae</taxon>
        <taxon>Paenibacillus</taxon>
    </lineage>
</organism>
<keyword evidence="1 5" id="KW-0597">Phosphoprotein</keyword>
<dbReference type="GO" id="GO:0006355">
    <property type="term" value="P:regulation of DNA-templated transcription"/>
    <property type="evidence" value="ECO:0007669"/>
    <property type="project" value="InterPro"/>
</dbReference>
<evidence type="ECO:0000256" key="2">
    <source>
        <dbReference type="ARBA" id="ARBA00023015"/>
    </source>
</evidence>
<feature type="domain" description="HTH luxR-type" evidence="7">
    <location>
        <begin position="150"/>
        <end position="215"/>
    </location>
</feature>
<keyword evidence="6" id="KW-0175">Coiled coil</keyword>
<accession>A0A329M166</accession>
<evidence type="ECO:0000259" key="8">
    <source>
        <dbReference type="PROSITE" id="PS50110"/>
    </source>
</evidence>
<dbReference type="InterPro" id="IPR058245">
    <property type="entry name" value="NreC/VraR/RcsB-like_REC"/>
</dbReference>
<dbReference type="Pfam" id="PF00196">
    <property type="entry name" value="GerE"/>
    <property type="match status" value="1"/>
</dbReference>
<dbReference type="Proteomes" id="UP000250369">
    <property type="component" value="Unassembled WGS sequence"/>
</dbReference>
<dbReference type="GO" id="GO:0003677">
    <property type="term" value="F:DNA binding"/>
    <property type="evidence" value="ECO:0007669"/>
    <property type="project" value="UniProtKB-KW"/>
</dbReference>
<keyword evidence="2" id="KW-0805">Transcription regulation</keyword>
<feature type="domain" description="Response regulatory" evidence="8">
    <location>
        <begin position="5"/>
        <end position="121"/>
    </location>
</feature>
<dbReference type="PROSITE" id="PS50043">
    <property type="entry name" value="HTH_LUXR_2"/>
    <property type="match status" value="1"/>
</dbReference>
<dbReference type="PROSITE" id="PS50110">
    <property type="entry name" value="RESPONSE_REGULATORY"/>
    <property type="match status" value="1"/>
</dbReference>
<evidence type="ECO:0000313" key="9">
    <source>
        <dbReference type="EMBL" id="RAV12453.1"/>
    </source>
</evidence>
<dbReference type="InterPro" id="IPR011006">
    <property type="entry name" value="CheY-like_superfamily"/>
</dbReference>
<sequence>MERIKVLIVEDDPDWLRGLTAYLAKEPDVAVVAQASTAEDALTAIRGHELDIVLMDIMLASSMEGIWLTEEVCRTCTAKVIMLSSLRENDVVFSAFQAGATDYVVKSEFAEIPAAIRGAHQNRSSIHASVAEQMREEFRRLKQLERQVQVKEVRDKITPAELQVLEMIDSGYTQTDIADKLVVSIRTIKVHVGNILKKLGGGSSKDAAKKARDMGFFDEKNK</sequence>
<evidence type="ECO:0000256" key="5">
    <source>
        <dbReference type="PROSITE-ProRule" id="PRU00169"/>
    </source>
</evidence>
<dbReference type="CDD" id="cd17535">
    <property type="entry name" value="REC_NarL-like"/>
    <property type="match status" value="1"/>
</dbReference>
<dbReference type="SMART" id="SM00421">
    <property type="entry name" value="HTH_LUXR"/>
    <property type="match status" value="1"/>
</dbReference>
<evidence type="ECO:0000256" key="3">
    <source>
        <dbReference type="ARBA" id="ARBA00023125"/>
    </source>
</evidence>
<dbReference type="PRINTS" id="PR00038">
    <property type="entry name" value="HTHLUXR"/>
</dbReference>
<dbReference type="InterPro" id="IPR000792">
    <property type="entry name" value="Tscrpt_reg_LuxR_C"/>
</dbReference>
<dbReference type="AlphaFoldDB" id="A0A329M166"/>
<evidence type="ECO:0000259" key="7">
    <source>
        <dbReference type="PROSITE" id="PS50043"/>
    </source>
</evidence>
<dbReference type="EMBL" id="QMFB01000033">
    <property type="protein sequence ID" value="RAV12453.1"/>
    <property type="molecule type" value="Genomic_DNA"/>
</dbReference>
<evidence type="ECO:0000256" key="6">
    <source>
        <dbReference type="SAM" id="Coils"/>
    </source>
</evidence>
<dbReference type="SUPFAM" id="SSF52172">
    <property type="entry name" value="CheY-like"/>
    <property type="match status" value="1"/>
</dbReference>
<dbReference type="InterPro" id="IPR001789">
    <property type="entry name" value="Sig_transdc_resp-reg_receiver"/>
</dbReference>
<keyword evidence="4" id="KW-0804">Transcription</keyword>
<keyword evidence="3 9" id="KW-0238">DNA-binding</keyword>
<evidence type="ECO:0000313" key="10">
    <source>
        <dbReference type="Proteomes" id="UP000250369"/>
    </source>
</evidence>
<dbReference type="SMART" id="SM00448">
    <property type="entry name" value="REC"/>
    <property type="match status" value="1"/>
</dbReference>
<reference evidence="9 10" key="1">
    <citation type="journal article" date="2009" name="Int. J. Syst. Evol. Microbiol.">
        <title>Paenibacillus contaminans sp. nov., isolated from a contaminated laboratory plate.</title>
        <authorList>
            <person name="Chou J.H."/>
            <person name="Lee J.H."/>
            <person name="Lin M.C."/>
            <person name="Chang P.S."/>
            <person name="Arun A.B."/>
            <person name="Young C.C."/>
            <person name="Chen W.M."/>
        </authorList>
    </citation>
    <scope>NUCLEOTIDE SEQUENCE [LARGE SCALE GENOMIC DNA]</scope>
    <source>
        <strain evidence="9 10">CKOBP-6</strain>
    </source>
</reference>
<comment type="caution">
    <text evidence="9">The sequence shown here is derived from an EMBL/GenBank/DDBJ whole genome shotgun (WGS) entry which is preliminary data.</text>
</comment>
<dbReference type="CDD" id="cd06170">
    <property type="entry name" value="LuxR_C_like"/>
    <property type="match status" value="1"/>
</dbReference>
<dbReference type="RefSeq" id="WP_113035597.1">
    <property type="nucleotide sequence ID" value="NZ_QMFB01000033.1"/>
</dbReference>
<feature type="coiled-coil region" evidence="6">
    <location>
        <begin position="127"/>
        <end position="154"/>
    </location>
</feature>
<dbReference type="InterPro" id="IPR039420">
    <property type="entry name" value="WalR-like"/>
</dbReference>
<keyword evidence="10" id="KW-1185">Reference proteome</keyword>